<reference evidence="2 3" key="1">
    <citation type="submission" date="2021-03" db="EMBL/GenBank/DDBJ databases">
        <title>Sequencing the genomes of 1000 actinobacteria strains.</title>
        <authorList>
            <person name="Klenk H.-P."/>
        </authorList>
    </citation>
    <scope>NUCLEOTIDE SEQUENCE [LARGE SCALE GENOMIC DNA]</scope>
    <source>
        <strain evidence="2 3">DSM 46670</strain>
    </source>
</reference>
<protein>
    <submittedName>
        <fullName evidence="2">Pyruvate-formate lyase</fullName>
    </submittedName>
</protein>
<organism evidence="2 3">
    <name type="scientific">Kibdelosporangium banguiense</name>
    <dbReference type="NCBI Taxonomy" id="1365924"/>
    <lineage>
        <taxon>Bacteria</taxon>
        <taxon>Bacillati</taxon>
        <taxon>Actinomycetota</taxon>
        <taxon>Actinomycetes</taxon>
        <taxon>Pseudonocardiales</taxon>
        <taxon>Pseudonocardiaceae</taxon>
        <taxon>Kibdelosporangium</taxon>
    </lineage>
</organism>
<keyword evidence="3" id="KW-1185">Reference proteome</keyword>
<evidence type="ECO:0000259" key="1">
    <source>
        <dbReference type="PROSITE" id="PS51554"/>
    </source>
</evidence>
<dbReference type="InterPro" id="IPR004184">
    <property type="entry name" value="PFL_dom"/>
</dbReference>
<dbReference type="EMBL" id="JAGINW010000001">
    <property type="protein sequence ID" value="MBP2328777.1"/>
    <property type="molecule type" value="Genomic_DNA"/>
</dbReference>
<dbReference type="SUPFAM" id="SSF51998">
    <property type="entry name" value="PFL-like glycyl radical enzymes"/>
    <property type="match status" value="1"/>
</dbReference>
<dbReference type="Gene3D" id="3.20.70.20">
    <property type="match status" value="1"/>
</dbReference>
<keyword evidence="2" id="KW-0456">Lyase</keyword>
<dbReference type="PROSITE" id="PS51554">
    <property type="entry name" value="PFL"/>
    <property type="match status" value="1"/>
</dbReference>
<dbReference type="Proteomes" id="UP001519332">
    <property type="component" value="Unassembled WGS sequence"/>
</dbReference>
<keyword evidence="2" id="KW-0670">Pyruvate</keyword>
<evidence type="ECO:0000313" key="2">
    <source>
        <dbReference type="EMBL" id="MBP2328777.1"/>
    </source>
</evidence>
<gene>
    <name evidence="2" type="ORF">JOF56_009162</name>
</gene>
<proteinExistence type="predicted"/>
<name>A0ABS4TWJ5_9PSEU</name>
<dbReference type="Pfam" id="PF02901">
    <property type="entry name" value="PFL-like"/>
    <property type="match status" value="1"/>
</dbReference>
<dbReference type="PANTHER" id="PTHR30191">
    <property type="entry name" value="FORMATE ACETYLTRANSFERASE"/>
    <property type="match status" value="1"/>
</dbReference>
<evidence type="ECO:0000313" key="3">
    <source>
        <dbReference type="Proteomes" id="UP001519332"/>
    </source>
</evidence>
<sequence length="171" mass="19058">MSAIQYARVRVIRDSNGLAVDYAVSGDFPRYGNNDDRADRIAVGLVEQFMTKVRRYSAYRDAIHTQSVLTITSNVVYGKHTGDTPDGNRMWIRFVLVPGLTDDPANVEGIASFVSTLKTVDRVEVLPFHKLGAAKYTKLGMVFPLEHVPTPDVALIERARDQFAQRGTPVF</sequence>
<feature type="domain" description="PFL" evidence="1">
    <location>
        <begin position="1"/>
        <end position="89"/>
    </location>
</feature>
<dbReference type="InterPro" id="IPR050244">
    <property type="entry name" value="Auton_GlycylRad_Cofactor"/>
</dbReference>
<dbReference type="GO" id="GO:0016829">
    <property type="term" value="F:lyase activity"/>
    <property type="evidence" value="ECO:0007669"/>
    <property type="project" value="UniProtKB-KW"/>
</dbReference>
<accession>A0ABS4TWJ5</accession>
<comment type="caution">
    <text evidence="2">The sequence shown here is derived from an EMBL/GenBank/DDBJ whole genome shotgun (WGS) entry which is preliminary data.</text>
</comment>
<dbReference type="PANTHER" id="PTHR30191:SF0">
    <property type="entry name" value="FORMATE ACETYLTRANSFERASE 1"/>
    <property type="match status" value="1"/>
</dbReference>